<proteinExistence type="predicted"/>
<accession>A0A151K0R5</accession>
<reference evidence="2 3" key="1">
    <citation type="submission" date="2016-03" db="EMBL/GenBank/DDBJ databases">
        <title>Trachymyrmex septentrionalis WGS genome.</title>
        <authorList>
            <person name="Nygaard S."/>
            <person name="Hu H."/>
            <person name="Boomsma J."/>
            <person name="Zhang G."/>
        </authorList>
    </citation>
    <scope>NUCLEOTIDE SEQUENCE [LARGE SCALE GENOMIC DNA]</scope>
    <source>
        <strain evidence="2">Tsep2-gDNA-1</strain>
        <tissue evidence="2">Whole body</tissue>
    </source>
</reference>
<organism evidence="2 3">
    <name type="scientific">Trachymyrmex septentrionalis</name>
    <dbReference type="NCBI Taxonomy" id="34720"/>
    <lineage>
        <taxon>Eukaryota</taxon>
        <taxon>Metazoa</taxon>
        <taxon>Ecdysozoa</taxon>
        <taxon>Arthropoda</taxon>
        <taxon>Hexapoda</taxon>
        <taxon>Insecta</taxon>
        <taxon>Pterygota</taxon>
        <taxon>Neoptera</taxon>
        <taxon>Endopterygota</taxon>
        <taxon>Hymenoptera</taxon>
        <taxon>Apocrita</taxon>
        <taxon>Aculeata</taxon>
        <taxon>Formicoidea</taxon>
        <taxon>Formicidae</taxon>
        <taxon>Myrmicinae</taxon>
        <taxon>Trachymyrmex</taxon>
    </lineage>
</organism>
<gene>
    <name evidence="2" type="ORF">ALC56_01296</name>
</gene>
<name>A0A151K0R5_9HYME</name>
<evidence type="ECO:0000313" key="2">
    <source>
        <dbReference type="EMBL" id="KYN44234.1"/>
    </source>
</evidence>
<dbReference type="AlphaFoldDB" id="A0A151K0R5"/>
<feature type="compositionally biased region" description="Basic and acidic residues" evidence="1">
    <location>
        <begin position="184"/>
        <end position="206"/>
    </location>
</feature>
<dbReference type="Proteomes" id="UP000078541">
    <property type="component" value="Unassembled WGS sequence"/>
</dbReference>
<feature type="region of interest" description="Disordered" evidence="1">
    <location>
        <begin position="177"/>
        <end position="237"/>
    </location>
</feature>
<protein>
    <submittedName>
        <fullName evidence="2">Uncharacterized protein</fullName>
    </submittedName>
</protein>
<feature type="compositionally biased region" description="Basic and acidic residues" evidence="1">
    <location>
        <begin position="215"/>
        <end position="237"/>
    </location>
</feature>
<evidence type="ECO:0000256" key="1">
    <source>
        <dbReference type="SAM" id="MobiDB-lite"/>
    </source>
</evidence>
<sequence length="237" mass="27725">MLFALHKISCNIAEPPAHIQTKTLLNLVSNFIREWGGERTCETRSHLKICKFCDSIINDETRHCAYSNEKDLIVLYILLKSKNDTHFITIYFRKKYFEYSVVFTDVEHKVYYSSKSAPQKMNFIEIHNYTLREVDSKRIGRPIGSNIETIRLTESSLKIYRKRMEAVVRSLWRGKTETSAGGARSDDGTRNTDKVAERIREKRDNNPHQPEVGEVEDKNQQDRYSAQRDVQEETNRS</sequence>
<keyword evidence="3" id="KW-1185">Reference proteome</keyword>
<dbReference type="EMBL" id="KQ981248">
    <property type="protein sequence ID" value="KYN44234.1"/>
    <property type="molecule type" value="Genomic_DNA"/>
</dbReference>
<dbReference type="STRING" id="34720.A0A151K0R5"/>
<evidence type="ECO:0000313" key="3">
    <source>
        <dbReference type="Proteomes" id="UP000078541"/>
    </source>
</evidence>